<dbReference type="InterPro" id="IPR036397">
    <property type="entry name" value="RNaseH_sf"/>
</dbReference>
<name>A0A0R1GM41_9LACO</name>
<dbReference type="PATRIC" id="fig|1423726.3.peg.1894"/>
<keyword evidence="7 10" id="KW-0269">Exonuclease</keyword>
<evidence type="ECO:0000256" key="2">
    <source>
        <dbReference type="ARBA" id="ARBA00022695"/>
    </source>
</evidence>
<feature type="binding site" evidence="10">
    <location>
        <begin position="294"/>
        <end position="301"/>
    </location>
    <ligand>
        <name>ATP</name>
        <dbReference type="ChEBI" id="CHEBI:30616"/>
    </ligand>
</feature>
<evidence type="ECO:0000256" key="10">
    <source>
        <dbReference type="HAMAP-Rule" id="MF_02206"/>
    </source>
</evidence>
<dbReference type="GO" id="GO:0003677">
    <property type="term" value="F:DNA binding"/>
    <property type="evidence" value="ECO:0007669"/>
    <property type="project" value="InterPro"/>
</dbReference>
<dbReference type="EC" id="3.1.-.-" evidence="10 11"/>
<dbReference type="Pfam" id="PF13307">
    <property type="entry name" value="Helicase_C_2"/>
    <property type="match status" value="1"/>
</dbReference>
<dbReference type="AlphaFoldDB" id="A0A0R1GM41"/>
<evidence type="ECO:0000256" key="1">
    <source>
        <dbReference type="ARBA" id="ARBA00022679"/>
    </source>
</evidence>
<dbReference type="GO" id="GO:0003887">
    <property type="term" value="F:DNA-directed DNA polymerase activity"/>
    <property type="evidence" value="ECO:0007669"/>
    <property type="project" value="UniProtKB-KW"/>
</dbReference>
<feature type="domain" description="Helicase ATP-binding" evidence="12">
    <location>
        <begin position="258"/>
        <end position="544"/>
    </location>
</feature>
<comment type="function">
    <text evidence="10 11">3'-5' exonuclease.</text>
</comment>
<keyword evidence="9" id="KW-0239">DNA-directed DNA polymerase</keyword>
<dbReference type="InterPro" id="IPR012337">
    <property type="entry name" value="RNaseH-like_sf"/>
</dbReference>
<dbReference type="PANTHER" id="PTHR30231:SF41">
    <property type="entry name" value="DNA POLYMERASE III SUBUNIT EPSILON"/>
    <property type="match status" value="1"/>
</dbReference>
<evidence type="ECO:0000256" key="3">
    <source>
        <dbReference type="ARBA" id="ARBA00022705"/>
    </source>
</evidence>
<dbReference type="CDD" id="cd06127">
    <property type="entry name" value="DEDDh"/>
    <property type="match status" value="1"/>
</dbReference>
<evidence type="ECO:0000256" key="9">
    <source>
        <dbReference type="ARBA" id="ARBA00022932"/>
    </source>
</evidence>
<comment type="caution">
    <text evidence="13">The sequence shown here is derived from an EMBL/GenBank/DDBJ whole genome shotgun (WGS) entry which is preliminary data.</text>
</comment>
<keyword evidence="14" id="KW-1185">Reference proteome</keyword>
<dbReference type="Proteomes" id="UP000051461">
    <property type="component" value="Unassembled WGS sequence"/>
</dbReference>
<dbReference type="HAMAP" id="MF_02206">
    <property type="entry name" value="DinG_exonucl"/>
    <property type="match status" value="1"/>
</dbReference>
<dbReference type="NCBIfam" id="TIGR01407">
    <property type="entry name" value="dinG_rel"/>
    <property type="match status" value="1"/>
</dbReference>
<dbReference type="SMART" id="SM00479">
    <property type="entry name" value="EXOIII"/>
    <property type="match status" value="1"/>
</dbReference>
<dbReference type="EMBL" id="AZDA01000136">
    <property type="protein sequence ID" value="KRK32772.1"/>
    <property type="molecule type" value="Genomic_DNA"/>
</dbReference>
<dbReference type="FunFam" id="3.30.420.10:FF:000045">
    <property type="entry name" value="3'-5' exonuclease DinG"/>
    <property type="match status" value="1"/>
</dbReference>
<evidence type="ECO:0000256" key="6">
    <source>
        <dbReference type="ARBA" id="ARBA00022801"/>
    </source>
</evidence>
<dbReference type="GO" id="GO:0004386">
    <property type="term" value="F:helicase activity"/>
    <property type="evidence" value="ECO:0007669"/>
    <property type="project" value="UniProtKB-KW"/>
</dbReference>
<evidence type="ECO:0000256" key="8">
    <source>
        <dbReference type="ARBA" id="ARBA00022840"/>
    </source>
</evidence>
<dbReference type="InterPro" id="IPR006555">
    <property type="entry name" value="ATP-dep_Helicase_C"/>
</dbReference>
<keyword evidence="4 10" id="KW-0540">Nuclease</keyword>
<gene>
    <name evidence="10 11" type="primary">dinG</name>
    <name evidence="13" type="ORF">FC07_GL001825</name>
</gene>
<accession>A0A0R1GM41</accession>
<evidence type="ECO:0000313" key="14">
    <source>
        <dbReference type="Proteomes" id="UP000051461"/>
    </source>
</evidence>
<dbReference type="GO" id="GO:0045004">
    <property type="term" value="P:DNA replication proofreading"/>
    <property type="evidence" value="ECO:0007669"/>
    <property type="project" value="TreeGrafter"/>
</dbReference>
<dbReference type="InterPro" id="IPR014013">
    <property type="entry name" value="Helic_SF1/SF2_ATP-bd_DinG/Rad3"/>
</dbReference>
<dbReference type="GO" id="GO:0016818">
    <property type="term" value="F:hydrolase activity, acting on acid anhydrides, in phosphorus-containing anhydrides"/>
    <property type="evidence" value="ECO:0007669"/>
    <property type="project" value="InterPro"/>
</dbReference>
<comment type="similarity">
    <text evidence="10 11">Belongs to the helicase family. DinG subfamily. Type 2 sub-subfamily.</text>
</comment>
<dbReference type="Pfam" id="PF00929">
    <property type="entry name" value="RNase_T"/>
    <property type="match status" value="1"/>
</dbReference>
<dbReference type="InterPro" id="IPR027417">
    <property type="entry name" value="P-loop_NTPase"/>
</dbReference>
<keyword evidence="13" id="KW-0347">Helicase</keyword>
<evidence type="ECO:0000256" key="5">
    <source>
        <dbReference type="ARBA" id="ARBA00022741"/>
    </source>
</evidence>
<dbReference type="SUPFAM" id="SSF53098">
    <property type="entry name" value="Ribonuclease H-like"/>
    <property type="match status" value="1"/>
</dbReference>
<keyword evidence="2" id="KW-0548">Nucleotidyltransferase</keyword>
<dbReference type="Gene3D" id="3.40.50.300">
    <property type="entry name" value="P-loop containing nucleotide triphosphate hydrolases"/>
    <property type="match status" value="2"/>
</dbReference>
<evidence type="ECO:0000259" key="12">
    <source>
        <dbReference type="PROSITE" id="PS51193"/>
    </source>
</evidence>
<dbReference type="PROSITE" id="PS51193">
    <property type="entry name" value="HELICASE_ATP_BIND_2"/>
    <property type="match status" value="1"/>
</dbReference>
<organism evidence="13 14">
    <name type="scientific">Loigolactobacillus bifermentans DSM 20003</name>
    <dbReference type="NCBI Taxonomy" id="1423726"/>
    <lineage>
        <taxon>Bacteria</taxon>
        <taxon>Bacillati</taxon>
        <taxon>Bacillota</taxon>
        <taxon>Bacilli</taxon>
        <taxon>Lactobacillales</taxon>
        <taxon>Lactobacillaceae</taxon>
        <taxon>Loigolactobacillus</taxon>
    </lineage>
</organism>
<evidence type="ECO:0000256" key="7">
    <source>
        <dbReference type="ARBA" id="ARBA00022839"/>
    </source>
</evidence>
<dbReference type="InterPro" id="IPR013520">
    <property type="entry name" value="Ribonucl_H"/>
</dbReference>
<dbReference type="InterPro" id="IPR006054">
    <property type="entry name" value="DnaQ"/>
</dbReference>
<evidence type="ECO:0000256" key="11">
    <source>
        <dbReference type="RuleBase" id="RU364106"/>
    </source>
</evidence>
<protein>
    <recommendedName>
        <fullName evidence="10 11">3'-5' exonuclease DinG</fullName>
        <ecNumber evidence="10 11">3.1.-.-</ecNumber>
    </recommendedName>
</protein>
<dbReference type="Gene3D" id="3.30.420.10">
    <property type="entry name" value="Ribonuclease H-like superfamily/Ribonuclease H"/>
    <property type="match status" value="1"/>
</dbReference>
<dbReference type="NCBIfam" id="TIGR00573">
    <property type="entry name" value="dnaq"/>
    <property type="match status" value="1"/>
</dbReference>
<reference evidence="13 14" key="1">
    <citation type="journal article" date="2015" name="Genome Announc.">
        <title>Expanding the biotechnology potential of lactobacilli through comparative genomics of 213 strains and associated genera.</title>
        <authorList>
            <person name="Sun Z."/>
            <person name="Harris H.M."/>
            <person name="McCann A."/>
            <person name="Guo C."/>
            <person name="Argimon S."/>
            <person name="Zhang W."/>
            <person name="Yang X."/>
            <person name="Jeffery I.B."/>
            <person name="Cooney J.C."/>
            <person name="Kagawa T.F."/>
            <person name="Liu W."/>
            <person name="Song Y."/>
            <person name="Salvetti E."/>
            <person name="Wrobel A."/>
            <person name="Rasinkangas P."/>
            <person name="Parkhill J."/>
            <person name="Rea M.C."/>
            <person name="O'Sullivan O."/>
            <person name="Ritari J."/>
            <person name="Douillard F.P."/>
            <person name="Paul Ross R."/>
            <person name="Yang R."/>
            <person name="Briner A.E."/>
            <person name="Felis G.E."/>
            <person name="de Vos W.M."/>
            <person name="Barrangou R."/>
            <person name="Klaenhammer T.R."/>
            <person name="Caufield P.W."/>
            <person name="Cui Y."/>
            <person name="Zhang H."/>
            <person name="O'Toole P.W."/>
        </authorList>
    </citation>
    <scope>NUCLEOTIDE SEQUENCE [LARGE SCALE GENOMIC DNA]</scope>
    <source>
        <strain evidence="13 14">DSM 20003</strain>
    </source>
</reference>
<dbReference type="GO" id="GO:0008408">
    <property type="term" value="F:3'-5' exonuclease activity"/>
    <property type="evidence" value="ECO:0007669"/>
    <property type="project" value="UniProtKB-UniRule"/>
</dbReference>
<keyword evidence="5 10" id="KW-0547">Nucleotide-binding</keyword>
<keyword evidence="8 10" id="KW-0067">ATP-binding</keyword>
<evidence type="ECO:0000313" key="13">
    <source>
        <dbReference type="EMBL" id="KRK32772.1"/>
    </source>
</evidence>
<evidence type="ECO:0000256" key="4">
    <source>
        <dbReference type="ARBA" id="ARBA00022722"/>
    </source>
</evidence>
<dbReference type="InterPro" id="IPR006310">
    <property type="entry name" value="DinG"/>
</dbReference>
<dbReference type="GO" id="GO:0005829">
    <property type="term" value="C:cytosol"/>
    <property type="evidence" value="ECO:0007669"/>
    <property type="project" value="TreeGrafter"/>
</dbReference>
<dbReference type="PANTHER" id="PTHR30231">
    <property type="entry name" value="DNA POLYMERASE III SUBUNIT EPSILON"/>
    <property type="match status" value="1"/>
</dbReference>
<keyword evidence="1" id="KW-0808">Transferase</keyword>
<keyword evidence="6 10" id="KW-0378">Hydrolase</keyword>
<dbReference type="GO" id="GO:0005524">
    <property type="term" value="F:ATP binding"/>
    <property type="evidence" value="ECO:0007669"/>
    <property type="project" value="UniProtKB-UniRule"/>
</dbReference>
<comment type="caution">
    <text evidence="10">Lacks conserved residue(s) required for the propagation of feature annotation.</text>
</comment>
<dbReference type="SMART" id="SM00491">
    <property type="entry name" value="HELICc2"/>
    <property type="match status" value="1"/>
</dbReference>
<keyword evidence="3" id="KW-0235">DNA replication</keyword>
<dbReference type="STRING" id="1423726.FC07_GL001825"/>
<proteinExistence type="inferred from homology"/>
<sequence length="958" mass="108810">MLGTYLRRIGDDRLQRHAVYAVVDLETTGNSVKKQDRIIQFGCVLVKNGRIIDRFATLVNPNRAIPPAIQHLTHIAQQDVAQAPYFEDVAPVLHQLLANKVFVAHNIEFDLPFLNAEFQRVGFAPLTIEGVDTLQLANILLPTSVSFRLPHLAHYLSLTHEHPHRADSDAEVTARLLMTLTKRLQQLPTLTQQQIVAGSTALLRQTGDYIRMVCDAIAPRPLPDYLMQVAQLVLCRPQLKTQALPYALPAYPESDQDKQQLFKPTLKWRKTQGKMMDLIYHNFADQPVPILLEAATGLGKSLGYLLPLVYRQNQTQRQIVVATATTTLQHQFSRETVPLLNEVLGTSLTVEVLKSNRHYLNLWQFQQSFSAITNEQDQLLKLRLLVWLTMTKTGDLDELHFTNYQSLYFTSLAYQAWQQPLDSPFQAVDFLARQQQARATANIVVTNHAYLAAHAQEWPAQPARPYLVIDEANQFLETALHTSQQKLGLLKLQRQLKHLREQIGQTPGRHNLAGLFADTPLVAYQLTLLNDQLAQLQEQLIQVQQALWQAFGQQPVTVDHDFWTIPLVSSDFDAWWTTQQTRCQRITQLFAEIGLSAQQLQPQLKQQSQRWTVAEWQLQVRFFNQLQQLLQDEQQFQGFQQQLQNLAPEARLLWLTLKSDQALATLELQQAMFDAAPVMQQVLTHFEAPVLTGATLRTGRDFHYFKQQLGLTQQTLIEKKLASPFRYKRQAQLLTVTDGPSIQEAKQYSRYVAQAIEQLCRDNQRQTLVLFNALGMIRDVYDVLSQSSLLQEREILAQGINGSQQRLAKRFALGQGAILLGAASFWSGVDFPDQQLEQLVIVRLPFASPYEATTQAYYQRLKAQGQDPFKTVALPQATLRLRQGVGRLIRTPQDRGLIVLLDQRGLTTRYGQQMLHALPTSLPKATATLATLPAQATAFFAEKLKKRKSAKNSSKNLL</sequence>
<dbReference type="SUPFAM" id="SSF52540">
    <property type="entry name" value="P-loop containing nucleoside triphosphate hydrolases"/>
    <property type="match status" value="2"/>
</dbReference>